<dbReference type="NCBIfam" id="TIGR02451">
    <property type="entry name" value="anti_sig_ChrR"/>
    <property type="match status" value="1"/>
</dbReference>
<evidence type="ECO:0000313" key="3">
    <source>
        <dbReference type="Proteomes" id="UP000305654"/>
    </source>
</evidence>
<dbReference type="OrthoDB" id="2988517at2"/>
<proteinExistence type="predicted"/>
<comment type="caution">
    <text evidence="2">The sequence shown here is derived from an EMBL/GenBank/DDBJ whole genome shotgun (WGS) entry which is preliminary data.</text>
</comment>
<evidence type="ECO:0000313" key="2">
    <source>
        <dbReference type="EMBL" id="TLU70525.1"/>
    </source>
</evidence>
<dbReference type="Gene3D" id="2.60.120.10">
    <property type="entry name" value="Jelly Rolls"/>
    <property type="match status" value="1"/>
</dbReference>
<dbReference type="EMBL" id="VCDI01000016">
    <property type="protein sequence ID" value="TLU70525.1"/>
    <property type="molecule type" value="Genomic_DNA"/>
</dbReference>
<feature type="domain" description="ChrR-like cupin" evidence="1">
    <location>
        <begin position="122"/>
        <end position="211"/>
    </location>
</feature>
<dbReference type="SUPFAM" id="SSF51182">
    <property type="entry name" value="RmlC-like cupins"/>
    <property type="match status" value="1"/>
</dbReference>
<keyword evidence="3" id="KW-1185">Reference proteome</keyword>
<sequence>MVTVSITPSKHPSSAVLLDYASATLGFAHRLVVETHVLHCQGCAETISFLKGVGNEFTANLPPVTPPADLFERSIASFNAAEAVRPPFQMGEAPAEMPRIVDRMVLPSTLKDLQPSRLRWLTPGIRHSTLWRDDFSTLHFIRVNAGVKLPAHSHRGLELTCVLRGAFRDNDGLYSVGDVAEEDEDYGEAALRREHDHLVRAEPQESCMCILATTGRLHFSNWMIRLVQFTLPF</sequence>
<name>A0A5R9IYH1_9PROT</name>
<dbReference type="Proteomes" id="UP000305654">
    <property type="component" value="Unassembled WGS sequence"/>
</dbReference>
<dbReference type="InterPro" id="IPR025979">
    <property type="entry name" value="ChrR-like_cupin_dom"/>
</dbReference>
<protein>
    <recommendedName>
        <fullName evidence="1">ChrR-like cupin domain-containing protein</fullName>
    </recommendedName>
</protein>
<dbReference type="InterPro" id="IPR011051">
    <property type="entry name" value="RmlC_Cupin_sf"/>
</dbReference>
<dbReference type="InterPro" id="IPR012807">
    <property type="entry name" value="Anti-sigma_ChrR"/>
</dbReference>
<dbReference type="InterPro" id="IPR041916">
    <property type="entry name" value="Anti_sigma_zinc_sf"/>
</dbReference>
<organism evidence="2 3">
    <name type="scientific">Lichenicoccus roseus</name>
    <dbReference type="NCBI Taxonomy" id="2683649"/>
    <lineage>
        <taxon>Bacteria</taxon>
        <taxon>Pseudomonadati</taxon>
        <taxon>Pseudomonadota</taxon>
        <taxon>Alphaproteobacteria</taxon>
        <taxon>Acetobacterales</taxon>
        <taxon>Acetobacteraceae</taxon>
        <taxon>Lichenicoccus</taxon>
    </lineage>
</organism>
<dbReference type="AlphaFoldDB" id="A0A5R9IYH1"/>
<dbReference type="Pfam" id="PF12973">
    <property type="entry name" value="Cupin_7"/>
    <property type="match status" value="1"/>
</dbReference>
<dbReference type="Gene3D" id="1.10.10.1320">
    <property type="entry name" value="Anti-sigma factor, zinc-finger domain"/>
    <property type="match status" value="1"/>
</dbReference>
<dbReference type="InterPro" id="IPR014710">
    <property type="entry name" value="RmlC-like_jellyroll"/>
</dbReference>
<reference evidence="2 3" key="1">
    <citation type="submission" date="2019-05" db="EMBL/GenBank/DDBJ databases">
        <authorList>
            <person name="Pankratov T."/>
            <person name="Grouzdev D."/>
        </authorList>
    </citation>
    <scope>NUCLEOTIDE SEQUENCE [LARGE SCALE GENOMIC DNA]</scope>
    <source>
        <strain evidence="2 3">KEBCLARHB70R</strain>
    </source>
</reference>
<accession>A0A5R9IYH1</accession>
<evidence type="ECO:0000259" key="1">
    <source>
        <dbReference type="Pfam" id="PF12973"/>
    </source>
</evidence>
<gene>
    <name evidence="2" type="ORF">FE263_21615</name>
</gene>